<protein>
    <submittedName>
        <fullName evidence="1">Uncharacterized protein</fullName>
    </submittedName>
</protein>
<evidence type="ECO:0000313" key="2">
    <source>
        <dbReference type="Proteomes" id="UP000289857"/>
    </source>
</evidence>
<dbReference type="OrthoDB" id="9835051at2"/>
<evidence type="ECO:0000313" key="1">
    <source>
        <dbReference type="EMBL" id="RXR18890.1"/>
    </source>
</evidence>
<reference evidence="2" key="1">
    <citation type="submission" date="2019-01" db="EMBL/GenBank/DDBJ databases">
        <title>Cytophagaceae bacterium strain CAR-16.</title>
        <authorList>
            <person name="Chen W.-M."/>
        </authorList>
    </citation>
    <scope>NUCLEOTIDE SEQUENCE [LARGE SCALE GENOMIC DNA]</scope>
    <source>
        <strain evidence="2">WWJ-16</strain>
    </source>
</reference>
<comment type="caution">
    <text evidence="1">The sequence shown here is derived from an EMBL/GenBank/DDBJ whole genome shotgun (WGS) entry which is preliminary data.</text>
</comment>
<keyword evidence="2" id="KW-1185">Reference proteome</keyword>
<dbReference type="AlphaFoldDB" id="A0A4Q1K1Q7"/>
<proteinExistence type="predicted"/>
<dbReference type="EMBL" id="SBKN01000012">
    <property type="protein sequence ID" value="RXR18890.1"/>
    <property type="molecule type" value="Genomic_DNA"/>
</dbReference>
<name>A0A4Q1K1Q7_9FLAO</name>
<dbReference type="RefSeq" id="WP_129462500.1">
    <property type="nucleotide sequence ID" value="NZ_SBKN01000012.1"/>
</dbReference>
<sequence>MNEYFKEMYSKIQDNWNVDSSLKYFGIGKSNEGSEESKAILRYYIEPDDKRFRQIFLNFDMNRNIESIVWFLDRNESELLSLAQLKELFGLFETHNIVYDETTELFFLPTQNKFIKYVQTTIPEWVEKRRDGTLYFIKGNQEYELDDNYKVSTIVFKIMNAA</sequence>
<accession>A0A4Q1K1Q7</accession>
<gene>
    <name evidence="1" type="ORF">EQG61_13610</name>
</gene>
<organism evidence="1 2">
    <name type="scientific">Flavobacterium stagni</name>
    <dbReference type="NCBI Taxonomy" id="2506421"/>
    <lineage>
        <taxon>Bacteria</taxon>
        <taxon>Pseudomonadati</taxon>
        <taxon>Bacteroidota</taxon>
        <taxon>Flavobacteriia</taxon>
        <taxon>Flavobacteriales</taxon>
        <taxon>Flavobacteriaceae</taxon>
        <taxon>Flavobacterium</taxon>
    </lineage>
</organism>
<dbReference type="Proteomes" id="UP000289857">
    <property type="component" value="Unassembled WGS sequence"/>
</dbReference>